<comment type="caution">
    <text evidence="3">The sequence shown here is derived from an EMBL/GenBank/DDBJ whole genome shotgun (WGS) entry which is preliminary data.</text>
</comment>
<name>A0A401H8G9_AERPX</name>
<reference evidence="3 4" key="1">
    <citation type="submission" date="2017-02" db="EMBL/GenBank/DDBJ databases">
        <title>isolation and characterization of a novel temperate virus Aeropyrum globular virus 1 infecting hyperthermophilic archaeon Aeropyrum.</title>
        <authorList>
            <person name="Yumiya M."/>
            <person name="Yoshida T."/>
            <person name="Sako Y."/>
        </authorList>
    </citation>
    <scope>NUCLEOTIDE SEQUENCE [LARGE SCALE GENOMIC DNA]</scope>
    <source>
        <strain evidence="3 4">YK1-12-2013</strain>
    </source>
</reference>
<dbReference type="EMBL" id="BDMD01000016">
    <property type="protein sequence ID" value="GBF08680.1"/>
    <property type="molecule type" value="Genomic_DNA"/>
</dbReference>
<proteinExistence type="predicted"/>
<organism evidence="3 4">
    <name type="scientific">Aeropyrum pernix</name>
    <dbReference type="NCBI Taxonomy" id="56636"/>
    <lineage>
        <taxon>Archaea</taxon>
        <taxon>Thermoproteota</taxon>
        <taxon>Thermoprotei</taxon>
        <taxon>Desulfurococcales</taxon>
        <taxon>Desulfurococcaceae</taxon>
        <taxon>Aeropyrum</taxon>
    </lineage>
</organism>
<evidence type="ECO:0000256" key="1">
    <source>
        <dbReference type="SAM" id="Coils"/>
    </source>
</evidence>
<dbReference type="AlphaFoldDB" id="A0A401H8G9"/>
<dbReference type="RefSeq" id="WP_131159734.1">
    <property type="nucleotide sequence ID" value="NZ_BDMD01000016.1"/>
</dbReference>
<evidence type="ECO:0000256" key="2">
    <source>
        <dbReference type="SAM" id="MobiDB-lite"/>
    </source>
</evidence>
<dbReference type="OrthoDB" id="383614at2157"/>
<evidence type="ECO:0000313" key="4">
    <source>
        <dbReference type="Proteomes" id="UP000291213"/>
    </source>
</evidence>
<accession>A0A401H8G9</accession>
<dbReference type="Proteomes" id="UP000291213">
    <property type="component" value="Unassembled WGS sequence"/>
</dbReference>
<sequence length="110" mass="11992">MEERKEHSTQGLEEALLELEERIRKRLQEVLGSASPHFTILVKASSGEAGITSLSVEVEAVRPGLEGLQDIVDAIVEEEVKRVEQRLKTRGGSKKGGRRGGGRKVGSDNT</sequence>
<evidence type="ECO:0000313" key="3">
    <source>
        <dbReference type="EMBL" id="GBF08680.1"/>
    </source>
</evidence>
<keyword evidence="1" id="KW-0175">Coiled coil</keyword>
<protein>
    <submittedName>
        <fullName evidence="3">Uncharacterized protein</fullName>
    </submittedName>
</protein>
<gene>
    <name evidence="3" type="ORF">apy_04050</name>
</gene>
<feature type="compositionally biased region" description="Basic residues" evidence="2">
    <location>
        <begin position="88"/>
        <end position="102"/>
    </location>
</feature>
<feature type="region of interest" description="Disordered" evidence="2">
    <location>
        <begin position="85"/>
        <end position="110"/>
    </location>
</feature>
<feature type="coiled-coil region" evidence="1">
    <location>
        <begin position="2"/>
        <end position="29"/>
    </location>
</feature>